<dbReference type="Gene3D" id="1.10.443.20">
    <property type="entry name" value="Centromere DNA-binding protein complex CBF3 subunit, domain 2"/>
    <property type="match status" value="1"/>
</dbReference>
<feature type="compositionally biased region" description="Low complexity" evidence="2">
    <location>
        <begin position="459"/>
        <end position="472"/>
    </location>
</feature>
<accession>A0A5E8C765</accession>
<feature type="compositionally biased region" description="Basic residues" evidence="2">
    <location>
        <begin position="522"/>
        <end position="538"/>
    </location>
</feature>
<dbReference type="Pfam" id="PF12550">
    <property type="entry name" value="GCR1_C"/>
    <property type="match status" value="1"/>
</dbReference>
<dbReference type="EMBL" id="CABVLU010000004">
    <property type="protein sequence ID" value="VVT57046.1"/>
    <property type="molecule type" value="Genomic_DNA"/>
</dbReference>
<dbReference type="GO" id="GO:0000981">
    <property type="term" value="F:DNA-binding transcription factor activity, RNA polymerase II-specific"/>
    <property type="evidence" value="ECO:0007669"/>
    <property type="project" value="TreeGrafter"/>
</dbReference>
<dbReference type="InterPro" id="IPR052146">
    <property type="entry name" value="HOT1"/>
</dbReference>
<feature type="compositionally biased region" description="Basic residues" evidence="2">
    <location>
        <begin position="930"/>
        <end position="940"/>
    </location>
</feature>
<sequence>MTTRFVPINSMGPYPVDKKPRLLKEKNELEMSSEDHSSIVSGQQRVRPDSPDNNEDDDHCDFINYSPQDLSLMIRWSLAQSLNGPSYIRSISVMTLSQALFLEPALANYLDLTDLRVLRGEENPLQVAKSLLVTVSNQKSPRLYPKPTKQGPWYTGSIRHMDPLVCPHFWLAASLVERFHLHGADPQLALSEASPEFFSSIKLFHDYSGSHSKDNPTEPFSWESQINDMAKMREGSGCNWFRPIKDAPRAAGLVFALENGAVSSNILRLSSWGEQDFEGVDICRSVKEIPSSVVACAAGAKSNGHTLEYRMVRDRCDPSLELKSLLFPFINEELIFGTGPRSSLEDKSKMEFDDLRRVTFVVLDYLREVFLQDFIFVADRLGPIFYQLPIANLPIFKTKAYRQFLTLQKNVFNIKTESMPPEYQEQENVELVDSPNRLGKRSGLDHGSREALKSKRAKTSSSSESRKSSTQKGSEEKRERKRNSIDLPEISSDLDLFSLNTRKPSPELSMDVENLSENEKPLRKKKRTKIKKTGGSKKQAHEKGLEEDSVDLSVQKQIVFDISSSSERELSLPPPVSLLRNKIPRKQKVAQPEQISQPRMTRARAQQQHQQQQQQLQQHVQNELPEKQSQGAFEIEENELKLPEDSIVSDGGKLVKKNDPEINSLGALEDSNVGEVAATQQIAPESPEYETNDNTIKPIITGDSQAKTAVEESLLEKTTIANTSGFKQTVPKSAENVTAAETATTKLAFKAISFENPKNSVSENLAEQNAPEIPVEPVVSNNPAETISSERNSKPLVIPKSEKTTVENHSVKKYGTKKQVDRTAFSHEIPAETNTSKNPSMAIVSESSSKPRTPVVPLMSKALVDNAESSPEENSPGSNMEPPSDLISDEEASETSAPRSSGSKTPKSSALENLADSPTVETPTQTHPQKPTRKPIRKPLPKPPKPSKTTENDATSEECTAARETIVEESDTGPVTMEALMAELQHMRTEFTGTNNNLRAELAQARRDITSLKKEVHNVRLLLGRPQSIHGARNGPASSELTRVTRSITSGASFNNNDEAPVLTEEDGVEDNNELITSASNVFHAMAPMVPMVEETVEVKSNSNSPYDNEFTFLHSPGSFEEIWEEFTKPSRSGKLSAMDMEAKYGTRWRRNMAVKRTFRRRRNVYDAIYCGLKRGLELEECFLILEQARLEAKMSMSIFISKRENFPEELKVDENEN</sequence>
<feature type="domain" description="Transcription activator GCR1-like" evidence="3">
    <location>
        <begin position="1111"/>
        <end position="1190"/>
    </location>
</feature>
<evidence type="ECO:0000313" key="4">
    <source>
        <dbReference type="EMBL" id="VVT57046.1"/>
    </source>
</evidence>
<evidence type="ECO:0000313" key="5">
    <source>
        <dbReference type="Proteomes" id="UP000398389"/>
    </source>
</evidence>
<feature type="region of interest" description="Disordered" evidence="2">
    <location>
        <begin position="423"/>
        <end position="550"/>
    </location>
</feature>
<evidence type="ECO:0000256" key="2">
    <source>
        <dbReference type="SAM" id="MobiDB-lite"/>
    </source>
</evidence>
<dbReference type="RefSeq" id="XP_031856112.1">
    <property type="nucleotide sequence ID" value="XM_032000221.1"/>
</dbReference>
<protein>
    <recommendedName>
        <fullName evidence="3">Transcription activator GCR1-like domain-containing protein</fullName>
    </recommendedName>
</protein>
<dbReference type="AlphaFoldDB" id="A0A5E8C765"/>
<feature type="region of interest" description="Disordered" evidence="2">
    <location>
        <begin position="1"/>
        <end position="59"/>
    </location>
</feature>
<feature type="compositionally biased region" description="Basic and acidic residues" evidence="2">
    <location>
        <begin position="800"/>
        <end position="810"/>
    </location>
</feature>
<dbReference type="PANTHER" id="PTHR37784:SF8">
    <property type="entry name" value="PROTEIN MSN1"/>
    <property type="match status" value="1"/>
</dbReference>
<feature type="compositionally biased region" description="Basic and acidic residues" evidence="2">
    <location>
        <begin position="473"/>
        <end position="484"/>
    </location>
</feature>
<dbReference type="InterPro" id="IPR022210">
    <property type="entry name" value="TF_GCR1-like"/>
</dbReference>
<feature type="compositionally biased region" description="Basic and acidic residues" evidence="2">
    <location>
        <begin position="442"/>
        <end position="453"/>
    </location>
</feature>
<feature type="coiled-coil region" evidence="1">
    <location>
        <begin position="988"/>
        <end position="1022"/>
    </location>
</feature>
<dbReference type="PANTHER" id="PTHR37784">
    <property type="entry name" value="PROTEIN MSN1"/>
    <property type="match status" value="1"/>
</dbReference>
<organism evidence="4 5">
    <name type="scientific">Magnusiomyces paraingens</name>
    <dbReference type="NCBI Taxonomy" id="2606893"/>
    <lineage>
        <taxon>Eukaryota</taxon>
        <taxon>Fungi</taxon>
        <taxon>Dikarya</taxon>
        <taxon>Ascomycota</taxon>
        <taxon>Saccharomycotina</taxon>
        <taxon>Dipodascomycetes</taxon>
        <taxon>Dipodascales</taxon>
        <taxon>Dipodascaceae</taxon>
        <taxon>Magnusiomyces</taxon>
    </lineage>
</organism>
<feature type="region of interest" description="Disordered" evidence="2">
    <location>
        <begin position="680"/>
        <end position="700"/>
    </location>
</feature>
<dbReference type="GO" id="GO:0000978">
    <property type="term" value="F:RNA polymerase II cis-regulatory region sequence-specific DNA binding"/>
    <property type="evidence" value="ECO:0007669"/>
    <property type="project" value="TreeGrafter"/>
</dbReference>
<evidence type="ECO:0000259" key="3">
    <source>
        <dbReference type="Pfam" id="PF12550"/>
    </source>
</evidence>
<dbReference type="OrthoDB" id="4069959at2759"/>
<feature type="compositionally biased region" description="Basic and acidic residues" evidence="2">
    <location>
        <begin position="16"/>
        <end position="37"/>
    </location>
</feature>
<feature type="compositionally biased region" description="Polar residues" evidence="2">
    <location>
        <begin position="779"/>
        <end position="790"/>
    </location>
</feature>
<keyword evidence="1" id="KW-0175">Coiled coil</keyword>
<feature type="compositionally biased region" description="Polar residues" evidence="2">
    <location>
        <begin position="757"/>
        <end position="767"/>
    </location>
</feature>
<feature type="compositionally biased region" description="Polar residues" evidence="2">
    <location>
        <begin position="894"/>
        <end position="911"/>
    </location>
</feature>
<feature type="compositionally biased region" description="Polar residues" evidence="2">
    <location>
        <begin position="832"/>
        <end position="851"/>
    </location>
</feature>
<dbReference type="Proteomes" id="UP000398389">
    <property type="component" value="Unassembled WGS sequence"/>
</dbReference>
<feature type="region of interest" description="Disordered" evidence="2">
    <location>
        <begin position="563"/>
        <end position="644"/>
    </location>
</feature>
<feature type="compositionally biased region" description="Low complexity" evidence="2">
    <location>
        <begin position="868"/>
        <end position="884"/>
    </location>
</feature>
<reference evidence="4 5" key="1">
    <citation type="submission" date="2019-09" db="EMBL/GenBank/DDBJ databases">
        <authorList>
            <person name="Brejova B."/>
        </authorList>
    </citation>
    <scope>NUCLEOTIDE SEQUENCE [LARGE SCALE GENOMIC DNA]</scope>
</reference>
<dbReference type="InterPro" id="IPR038279">
    <property type="entry name" value="Ndc10_dom2_sf"/>
</dbReference>
<keyword evidence="5" id="KW-1185">Reference proteome</keyword>
<dbReference type="GeneID" id="43584321"/>
<evidence type="ECO:0000256" key="1">
    <source>
        <dbReference type="SAM" id="Coils"/>
    </source>
</evidence>
<feature type="compositionally biased region" description="Polar residues" evidence="2">
    <location>
        <begin position="919"/>
        <end position="929"/>
    </location>
</feature>
<feature type="compositionally biased region" description="Low complexity" evidence="2">
    <location>
        <begin position="606"/>
        <end position="621"/>
    </location>
</feature>
<dbReference type="GO" id="GO:0060963">
    <property type="term" value="P:positive regulation of ribosomal protein gene transcription by RNA polymerase II"/>
    <property type="evidence" value="ECO:0007669"/>
    <property type="project" value="TreeGrafter"/>
</dbReference>
<feature type="region of interest" description="Disordered" evidence="2">
    <location>
        <begin position="757"/>
        <end position="959"/>
    </location>
</feature>
<proteinExistence type="predicted"/>
<gene>
    <name evidence="4" type="ORF">SAPINGB_P005507</name>
</gene>
<name>A0A5E8C765_9ASCO</name>